<dbReference type="EMBL" id="LWLT01000004">
    <property type="status" value="NOT_ANNOTATED_CDS"/>
    <property type="molecule type" value="Genomic_DNA"/>
</dbReference>
<sequence>MGQDRVAAWPSPEPSSPSPEGQRESGTALHPECPPARPVGFCLATWPLWNRHFVPPTPTSQPQPRISPSHCGPGLGDLLLTASAGATKPPCAPSHL</sequence>
<proteinExistence type="predicted"/>
<dbReference type="GeneTree" id="ENSGT00900000143752"/>
<evidence type="ECO:0000313" key="3">
    <source>
        <dbReference type="Proteomes" id="UP000291000"/>
    </source>
</evidence>
<evidence type="ECO:0000313" key="2">
    <source>
        <dbReference type="Ensembl" id="ENSCHIP00000033817.1"/>
    </source>
</evidence>
<reference evidence="2 3" key="1">
    <citation type="submission" date="2016-04" db="EMBL/GenBank/DDBJ databases">
        <title>Polished mammalian reference genomes with single-molecule sequencing and chromosome conformation capture applied to the Capra hircus genome.</title>
        <authorList>
            <person name="Bickhart D.M."/>
            <person name="Koren S."/>
            <person name="Rosen B."/>
            <person name="Hastie A."/>
            <person name="Liachko I."/>
            <person name="Sullivan S.T."/>
            <person name="Burton J."/>
            <person name="Sayre B.L."/>
            <person name="Huson H.J."/>
            <person name="Lee J."/>
            <person name="Lam E."/>
            <person name="Kelley C.M."/>
            <person name="Hutchison J.L."/>
            <person name="Zhou Y."/>
            <person name="Sun J."/>
            <person name="Crisa A."/>
            <person name="Schwartz J.C."/>
            <person name="Hammond J.A."/>
            <person name="Schroeder S.G."/>
            <person name="Liu G.E."/>
            <person name="Dunham M."/>
            <person name="Shendure J."/>
            <person name="Sonstegard T.S."/>
            <person name="Phillippy A.M."/>
            <person name="Van Tassell C.P."/>
            <person name="Smith T.P."/>
        </authorList>
    </citation>
    <scope>NUCLEOTIDE SEQUENCE [LARGE SCALE GENOMIC DNA]</scope>
</reference>
<evidence type="ECO:0000256" key="1">
    <source>
        <dbReference type="SAM" id="MobiDB-lite"/>
    </source>
</evidence>
<dbReference type="OMA" id="CPPAALW"/>
<feature type="region of interest" description="Disordered" evidence="1">
    <location>
        <begin position="1"/>
        <end position="34"/>
    </location>
</feature>
<dbReference type="AlphaFoldDB" id="A0A452GBJ7"/>
<reference evidence="2" key="3">
    <citation type="submission" date="2025-09" db="UniProtKB">
        <authorList>
            <consortium name="Ensembl"/>
        </authorList>
    </citation>
    <scope>IDENTIFICATION</scope>
</reference>
<dbReference type="Proteomes" id="UP000291000">
    <property type="component" value="Chromosome 3"/>
</dbReference>
<dbReference type="Bgee" id="ENSCHIG00000027211">
    <property type="expression patterns" value="Expressed in longissimus thoracis muscle and 18 other cell types or tissues"/>
</dbReference>
<organism evidence="2 3">
    <name type="scientific">Capra hircus</name>
    <name type="common">Goat</name>
    <dbReference type="NCBI Taxonomy" id="9925"/>
    <lineage>
        <taxon>Eukaryota</taxon>
        <taxon>Metazoa</taxon>
        <taxon>Chordata</taxon>
        <taxon>Craniata</taxon>
        <taxon>Vertebrata</taxon>
        <taxon>Euteleostomi</taxon>
        <taxon>Mammalia</taxon>
        <taxon>Eutheria</taxon>
        <taxon>Laurasiatheria</taxon>
        <taxon>Artiodactyla</taxon>
        <taxon>Ruminantia</taxon>
        <taxon>Pecora</taxon>
        <taxon>Bovidae</taxon>
        <taxon>Caprinae</taxon>
        <taxon>Capra</taxon>
    </lineage>
</organism>
<accession>A0A452GBJ7</accession>
<protein>
    <submittedName>
        <fullName evidence="2">Uncharacterized protein</fullName>
    </submittedName>
</protein>
<keyword evidence="3" id="KW-1185">Reference proteome</keyword>
<reference evidence="2" key="2">
    <citation type="submission" date="2025-08" db="UniProtKB">
        <authorList>
            <consortium name="Ensembl"/>
        </authorList>
    </citation>
    <scope>IDENTIFICATION</scope>
</reference>
<name>A0A452GBJ7_CAPHI</name>
<dbReference type="Ensembl" id="ENSCHIT00000041697.1">
    <property type="protein sequence ID" value="ENSCHIP00000033817.1"/>
    <property type="gene ID" value="ENSCHIG00000027211.1"/>
</dbReference>